<feature type="region of interest" description="Disordered" evidence="1">
    <location>
        <begin position="1"/>
        <end position="57"/>
    </location>
</feature>
<evidence type="ECO:0000313" key="2">
    <source>
        <dbReference type="EMBL" id="PCG75367.1"/>
    </source>
</evidence>
<comment type="caution">
    <text evidence="2">The sequence shown here is derived from an EMBL/GenBank/DDBJ whole genome shotgun (WGS) entry which is preliminary data.</text>
</comment>
<accession>A0A2A4JTK3</accession>
<reference evidence="2" key="1">
    <citation type="submission" date="2017-09" db="EMBL/GenBank/DDBJ databases">
        <title>Contemporary evolution of a Lepidopteran species, Heliothis virescens, in response to modern agricultural practices.</title>
        <authorList>
            <person name="Fritz M.L."/>
            <person name="Deyonke A.M."/>
            <person name="Papanicolaou A."/>
            <person name="Micinski S."/>
            <person name="Westbrook J."/>
            <person name="Gould F."/>
        </authorList>
    </citation>
    <scope>NUCLEOTIDE SEQUENCE [LARGE SCALE GENOMIC DNA]</scope>
    <source>
        <strain evidence="2">HvINT-</strain>
        <tissue evidence="2">Whole body</tissue>
    </source>
</reference>
<feature type="compositionally biased region" description="Polar residues" evidence="1">
    <location>
        <begin position="25"/>
        <end position="49"/>
    </location>
</feature>
<organism evidence="2">
    <name type="scientific">Heliothis virescens</name>
    <name type="common">Tobacco budworm moth</name>
    <dbReference type="NCBI Taxonomy" id="7102"/>
    <lineage>
        <taxon>Eukaryota</taxon>
        <taxon>Metazoa</taxon>
        <taxon>Ecdysozoa</taxon>
        <taxon>Arthropoda</taxon>
        <taxon>Hexapoda</taxon>
        <taxon>Insecta</taxon>
        <taxon>Pterygota</taxon>
        <taxon>Neoptera</taxon>
        <taxon>Endopterygota</taxon>
        <taxon>Lepidoptera</taxon>
        <taxon>Glossata</taxon>
        <taxon>Ditrysia</taxon>
        <taxon>Noctuoidea</taxon>
        <taxon>Noctuidae</taxon>
        <taxon>Heliothinae</taxon>
        <taxon>Heliothis</taxon>
    </lineage>
</organism>
<evidence type="ECO:0000256" key="1">
    <source>
        <dbReference type="SAM" id="MobiDB-lite"/>
    </source>
</evidence>
<proteinExistence type="predicted"/>
<gene>
    <name evidence="2" type="ORF">B5V51_11798</name>
</gene>
<protein>
    <submittedName>
        <fullName evidence="2">Uncharacterized protein</fullName>
    </submittedName>
</protein>
<dbReference type="AlphaFoldDB" id="A0A2A4JTK3"/>
<sequence length="102" mass="11346">MEDEDSAGTGASQLSDNEADKNSKLRSPTNLESIRTVSENSSDQSTTSNLEERVEVDRGALEDILDIGHRLRDSHKKSKVSMSLLTLVHESYKDKQVNKLND</sequence>
<name>A0A2A4JTK3_HELVI</name>
<dbReference type="STRING" id="7102.A0A2A4JTK3"/>
<dbReference type="EMBL" id="NWSH01000604">
    <property type="protein sequence ID" value="PCG75367.1"/>
    <property type="molecule type" value="Genomic_DNA"/>
</dbReference>